<sequence length="344" mass="39357">MSRAAATTNITKQTKSQKSQNETTEDGDNDDEKAAIISEIFRCTAEALEKIGRLIIRLHPTSHNSNERDHHVLRQDLTTSGEHGVKSIPGFAIGECASWVSKALDQPPIRKGCMLYHLYRKIPIKLNLSANYMQLRARGRERNYLYYSKAIKLEDFLKDVKIFKSLSNVLHKSLSTDLFSSMEERTPNDLSKSIMFLIPKKKLCSNLSLKNFSKWSKEIVGDMRNAIKNFSNNIVVIDEAVKRTNVDCIKRDMKRRRLASPVHVQNIPIKEIDCPAISRKRFLPSDQSPLIKNRRSIVADTEFKDTPQNISQQIRQDINPTVAPIPINHSNQQYHSDLTDLHHD</sequence>
<protein>
    <submittedName>
        <fullName evidence="5">RUN domain-containing protein</fullName>
    </submittedName>
</protein>
<gene>
    <name evidence="2" type="ORF">DME_LOCUS10465</name>
</gene>
<evidence type="ECO:0000313" key="2">
    <source>
        <dbReference type="EMBL" id="VDN60492.1"/>
    </source>
</evidence>
<keyword evidence="4" id="KW-1185">Reference proteome</keyword>
<reference evidence="5" key="1">
    <citation type="submission" date="2017-02" db="UniProtKB">
        <authorList>
            <consortium name="WormBaseParasite"/>
        </authorList>
    </citation>
    <scope>IDENTIFICATION</scope>
</reference>
<dbReference type="WBParaSite" id="DME_0000873201-mRNA-1">
    <property type="protein sequence ID" value="DME_0000873201-mRNA-1"/>
    <property type="gene ID" value="DME_0000873201"/>
</dbReference>
<proteinExistence type="predicted"/>
<dbReference type="AlphaFoldDB" id="A0A0N4ULP9"/>
<accession>A0A0N4ULP9</accession>
<evidence type="ECO:0000313" key="3">
    <source>
        <dbReference type="Proteomes" id="UP000038040"/>
    </source>
</evidence>
<dbReference type="Proteomes" id="UP000274756">
    <property type="component" value="Unassembled WGS sequence"/>
</dbReference>
<evidence type="ECO:0000313" key="5">
    <source>
        <dbReference type="WBParaSite" id="DME_0000873201-mRNA-1"/>
    </source>
</evidence>
<feature type="region of interest" description="Disordered" evidence="1">
    <location>
        <begin position="1"/>
        <end position="31"/>
    </location>
</feature>
<dbReference type="EMBL" id="UYYG01001218">
    <property type="protein sequence ID" value="VDN60492.1"/>
    <property type="molecule type" value="Genomic_DNA"/>
</dbReference>
<evidence type="ECO:0000313" key="4">
    <source>
        <dbReference type="Proteomes" id="UP000274756"/>
    </source>
</evidence>
<dbReference type="Proteomes" id="UP000038040">
    <property type="component" value="Unplaced"/>
</dbReference>
<name>A0A0N4ULP9_DRAME</name>
<evidence type="ECO:0000256" key="1">
    <source>
        <dbReference type="SAM" id="MobiDB-lite"/>
    </source>
</evidence>
<organism evidence="3 5">
    <name type="scientific">Dracunculus medinensis</name>
    <name type="common">Guinea worm</name>
    <dbReference type="NCBI Taxonomy" id="318479"/>
    <lineage>
        <taxon>Eukaryota</taxon>
        <taxon>Metazoa</taxon>
        <taxon>Ecdysozoa</taxon>
        <taxon>Nematoda</taxon>
        <taxon>Chromadorea</taxon>
        <taxon>Rhabditida</taxon>
        <taxon>Spirurina</taxon>
        <taxon>Dracunculoidea</taxon>
        <taxon>Dracunculidae</taxon>
        <taxon>Dracunculus</taxon>
    </lineage>
</organism>
<feature type="compositionally biased region" description="Polar residues" evidence="1">
    <location>
        <begin position="1"/>
        <end position="20"/>
    </location>
</feature>
<reference evidence="2 4" key="2">
    <citation type="submission" date="2018-11" db="EMBL/GenBank/DDBJ databases">
        <authorList>
            <consortium name="Pathogen Informatics"/>
        </authorList>
    </citation>
    <scope>NUCLEOTIDE SEQUENCE [LARGE SCALE GENOMIC DNA]</scope>
</reference>